<organism evidence="2">
    <name type="scientific">Blastobotrys adeninivorans</name>
    <name type="common">Yeast</name>
    <name type="synonym">Arxula adeninivorans</name>
    <dbReference type="NCBI Taxonomy" id="409370"/>
    <lineage>
        <taxon>Eukaryota</taxon>
        <taxon>Fungi</taxon>
        <taxon>Dikarya</taxon>
        <taxon>Ascomycota</taxon>
        <taxon>Saccharomycotina</taxon>
        <taxon>Dipodascomycetes</taxon>
        <taxon>Dipodascales</taxon>
        <taxon>Trichomonascaceae</taxon>
        <taxon>Blastobotrys</taxon>
    </lineage>
</organism>
<dbReference type="AlphaFoldDB" id="A0A060T0I0"/>
<evidence type="ECO:0000313" key="2">
    <source>
        <dbReference type="EMBL" id="CDP34249.1"/>
    </source>
</evidence>
<dbReference type="PhylomeDB" id="A0A060T0I0"/>
<dbReference type="InterPro" id="IPR032675">
    <property type="entry name" value="LRR_dom_sf"/>
</dbReference>
<dbReference type="Gene3D" id="3.80.10.10">
    <property type="entry name" value="Ribonuclease Inhibitor"/>
    <property type="match status" value="1"/>
</dbReference>
<reference evidence="2" key="1">
    <citation type="submission" date="2014-02" db="EMBL/GenBank/DDBJ databases">
        <authorList>
            <person name="Genoscope - CEA"/>
        </authorList>
    </citation>
    <scope>NUCLEOTIDE SEQUENCE</scope>
    <source>
        <strain evidence="2">LS3</strain>
    </source>
</reference>
<dbReference type="Pfam" id="PF12937">
    <property type="entry name" value="F-box-like"/>
    <property type="match status" value="1"/>
</dbReference>
<dbReference type="InterPro" id="IPR001810">
    <property type="entry name" value="F-box_dom"/>
</dbReference>
<sequence>MSLTTQTMTNRHKRTRVLCPLVDSPYEVLGMILSYVADTSMVDLAACSLTCRKVRSVSVPILFRDIYCTWPLLPKLIPTLDQNSITSHIRGLHIIKSSSWGEWHCDSELVPVLKACPRIIELDLVLSGSSGWMKYVSPDLCASIETLVVRSQVSINYKDNKANTSVPFPQFDFGDIHKFAKVKTLTIQGFQISDTSELEEESLSSDSHSVLEALESVHLVNSIWSYPFDFTDIDSLRHLSISYSPSYLSYTYLERLKSLAQGPPVNLTSLELNLPDNACKPWHALSHISNASSLRQVELRGFELPSADYFNSLPDSINQFKVYTPYNDKRQPTDLVELAGRLKAQCKYTISLEDNCMVLYK</sequence>
<feature type="domain" description="F-box" evidence="1">
    <location>
        <begin position="25"/>
        <end position="68"/>
    </location>
</feature>
<dbReference type="CDD" id="cd09917">
    <property type="entry name" value="F-box_SF"/>
    <property type="match status" value="1"/>
</dbReference>
<protein>
    <submittedName>
        <fullName evidence="2">ARAD1C08118p</fullName>
    </submittedName>
</protein>
<dbReference type="EMBL" id="HG937693">
    <property type="protein sequence ID" value="CDP34249.1"/>
    <property type="molecule type" value="Genomic_DNA"/>
</dbReference>
<dbReference type="SUPFAM" id="SSF52047">
    <property type="entry name" value="RNI-like"/>
    <property type="match status" value="1"/>
</dbReference>
<accession>A0A060T0I0</accession>
<gene>
    <name evidence="2" type="ORF">GNLVRS02_ARAD1C08118g</name>
</gene>
<name>A0A060T0I0_BLAAD</name>
<evidence type="ECO:0000259" key="1">
    <source>
        <dbReference type="Pfam" id="PF12937"/>
    </source>
</evidence>
<proteinExistence type="predicted"/>
<reference evidence="2" key="2">
    <citation type="submission" date="2014-06" db="EMBL/GenBank/DDBJ databases">
        <title>The complete genome of Blastobotrys (Arxula) adeninivorans LS3 - a yeast of biotechnological interest.</title>
        <authorList>
            <person name="Kunze G."/>
            <person name="Gaillardin C."/>
            <person name="Czernicka M."/>
            <person name="Durrens P."/>
            <person name="Martin T."/>
            <person name="Boer E."/>
            <person name="Gabaldon T."/>
            <person name="Cruz J."/>
            <person name="Talla E."/>
            <person name="Marck C."/>
            <person name="Goffeau A."/>
            <person name="Barbe V."/>
            <person name="Baret P."/>
            <person name="Baronian K."/>
            <person name="Beier S."/>
            <person name="Bleykasten C."/>
            <person name="Bode R."/>
            <person name="Casaregola S."/>
            <person name="Despons L."/>
            <person name="Fairhead C."/>
            <person name="Giersberg M."/>
            <person name="Gierski P."/>
            <person name="Hahnel U."/>
            <person name="Hartmann A."/>
            <person name="Jankowska D."/>
            <person name="Jubin C."/>
            <person name="Jung P."/>
            <person name="Lafontaine I."/>
            <person name="Leh-Louis V."/>
            <person name="Lemaire M."/>
            <person name="Marcet-Houben M."/>
            <person name="Mascher M."/>
            <person name="Morel G."/>
            <person name="Richard G.-F."/>
            <person name="Riechen J."/>
            <person name="Sacerdot C."/>
            <person name="Sarkar A."/>
            <person name="Savel G."/>
            <person name="Schacherer J."/>
            <person name="Sherman D."/>
            <person name="Straub M.-L."/>
            <person name="Stein N."/>
            <person name="Thierry A."/>
            <person name="Trautwein-Schult A."/>
            <person name="Westhof E."/>
            <person name="Worch S."/>
            <person name="Dujon B."/>
            <person name="Souciet J.-L."/>
            <person name="Wincker P."/>
            <person name="Scholz U."/>
            <person name="Neuveglise N."/>
        </authorList>
    </citation>
    <scope>NUCLEOTIDE SEQUENCE</scope>
    <source>
        <strain evidence="2">LS3</strain>
    </source>
</reference>